<evidence type="ECO:0000256" key="1">
    <source>
        <dbReference type="SAM" id="MobiDB-lite"/>
    </source>
</evidence>
<dbReference type="Proteomes" id="UP001501578">
    <property type="component" value="Unassembled WGS sequence"/>
</dbReference>
<feature type="region of interest" description="Disordered" evidence="1">
    <location>
        <begin position="170"/>
        <end position="195"/>
    </location>
</feature>
<reference evidence="3" key="1">
    <citation type="journal article" date="2019" name="Int. J. Syst. Evol. Microbiol.">
        <title>The Global Catalogue of Microorganisms (GCM) 10K type strain sequencing project: providing services to taxonomists for standard genome sequencing and annotation.</title>
        <authorList>
            <consortium name="The Broad Institute Genomics Platform"/>
            <consortium name="The Broad Institute Genome Sequencing Center for Infectious Disease"/>
            <person name="Wu L."/>
            <person name="Ma J."/>
        </authorList>
    </citation>
    <scope>NUCLEOTIDE SEQUENCE [LARGE SCALE GENOMIC DNA]</scope>
    <source>
        <strain evidence="3">JCM 11136</strain>
    </source>
</reference>
<gene>
    <name evidence="2" type="ORF">GCM10009560_39990</name>
</gene>
<organism evidence="2 3">
    <name type="scientific">Nonomuraea longicatena</name>
    <dbReference type="NCBI Taxonomy" id="83682"/>
    <lineage>
        <taxon>Bacteria</taxon>
        <taxon>Bacillati</taxon>
        <taxon>Actinomycetota</taxon>
        <taxon>Actinomycetes</taxon>
        <taxon>Streptosporangiales</taxon>
        <taxon>Streptosporangiaceae</taxon>
        <taxon>Nonomuraea</taxon>
    </lineage>
</organism>
<dbReference type="EMBL" id="BAAAHQ010000021">
    <property type="protein sequence ID" value="GAA0933609.1"/>
    <property type="molecule type" value="Genomic_DNA"/>
</dbReference>
<protein>
    <submittedName>
        <fullName evidence="2">Uncharacterized protein</fullName>
    </submittedName>
</protein>
<evidence type="ECO:0000313" key="3">
    <source>
        <dbReference type="Proteomes" id="UP001501578"/>
    </source>
</evidence>
<name>A0ABP4A9Z3_9ACTN</name>
<comment type="caution">
    <text evidence="2">The sequence shown here is derived from an EMBL/GenBank/DDBJ whole genome shotgun (WGS) entry which is preliminary data.</text>
</comment>
<feature type="compositionally biased region" description="Basic and acidic residues" evidence="1">
    <location>
        <begin position="176"/>
        <end position="195"/>
    </location>
</feature>
<proteinExistence type="predicted"/>
<keyword evidence="3" id="KW-1185">Reference proteome</keyword>
<accession>A0ABP4A9Z3</accession>
<evidence type="ECO:0000313" key="2">
    <source>
        <dbReference type="EMBL" id="GAA0933609.1"/>
    </source>
</evidence>
<sequence>MFAVRTIRSRRSVTVMADQDLSDAFAEDVGAVLALAGACEGFATHVELLADRLAGADLSDDDVALVNRSLYRAVSATWLAGAMTVGLRMPVSAQECPHFNVVTDAEWIPLAIGAGCFQRDDPYACVLEPGHDGAHASILQEVQGTGRPVWLRWSGRDREVVSLPPCPYSFPGADPRGVDDEACKAPDGHPGEHRP</sequence>